<proteinExistence type="predicted"/>
<dbReference type="AlphaFoldDB" id="A0A2I0KKV8"/>
<protein>
    <submittedName>
        <fullName evidence="1">Uncharacterized protein</fullName>
    </submittedName>
</protein>
<comment type="caution">
    <text evidence="1">The sequence shown here is derived from an EMBL/GenBank/DDBJ whole genome shotgun (WGS) entry which is preliminary data.</text>
</comment>
<organism evidence="1 2">
    <name type="scientific">Punica granatum</name>
    <name type="common">Pomegranate</name>
    <dbReference type="NCBI Taxonomy" id="22663"/>
    <lineage>
        <taxon>Eukaryota</taxon>
        <taxon>Viridiplantae</taxon>
        <taxon>Streptophyta</taxon>
        <taxon>Embryophyta</taxon>
        <taxon>Tracheophyta</taxon>
        <taxon>Spermatophyta</taxon>
        <taxon>Magnoliopsida</taxon>
        <taxon>eudicotyledons</taxon>
        <taxon>Gunneridae</taxon>
        <taxon>Pentapetalae</taxon>
        <taxon>rosids</taxon>
        <taxon>malvids</taxon>
        <taxon>Myrtales</taxon>
        <taxon>Lythraceae</taxon>
        <taxon>Punica</taxon>
    </lineage>
</organism>
<dbReference type="Proteomes" id="UP000233551">
    <property type="component" value="Unassembled WGS sequence"/>
</dbReference>
<reference evidence="1 2" key="1">
    <citation type="submission" date="2017-11" db="EMBL/GenBank/DDBJ databases">
        <title>De-novo sequencing of pomegranate (Punica granatum L.) genome.</title>
        <authorList>
            <person name="Akparov Z."/>
            <person name="Amiraslanov A."/>
            <person name="Hajiyeva S."/>
            <person name="Abbasov M."/>
            <person name="Kaur K."/>
            <person name="Hamwieh A."/>
            <person name="Solovyev V."/>
            <person name="Salamov A."/>
            <person name="Braich B."/>
            <person name="Kosarev P."/>
            <person name="Mahmoud A."/>
            <person name="Hajiyev E."/>
            <person name="Babayeva S."/>
            <person name="Izzatullayeva V."/>
            <person name="Mammadov A."/>
            <person name="Mammadov A."/>
            <person name="Sharifova S."/>
            <person name="Ojaghi J."/>
            <person name="Eynullazada K."/>
            <person name="Bayramov B."/>
            <person name="Abdulazimova A."/>
            <person name="Shahmuradov I."/>
        </authorList>
    </citation>
    <scope>NUCLEOTIDE SEQUENCE [LARGE SCALE GENOMIC DNA]</scope>
    <source>
        <strain evidence="2">cv. AG2017</strain>
        <tissue evidence="1">Leaf</tissue>
    </source>
</reference>
<name>A0A2I0KKV8_PUNGR</name>
<gene>
    <name evidence="1" type="ORF">CRG98_010480</name>
</gene>
<dbReference type="Gene3D" id="3.40.140.10">
    <property type="entry name" value="Cytidine Deaminase, domain 2"/>
    <property type="match status" value="1"/>
</dbReference>
<accession>A0A2I0KKV8</accession>
<evidence type="ECO:0000313" key="1">
    <source>
        <dbReference type="EMBL" id="PKI69125.1"/>
    </source>
</evidence>
<dbReference type="EMBL" id="PGOL01000522">
    <property type="protein sequence ID" value="PKI69125.1"/>
    <property type="molecule type" value="Genomic_DNA"/>
</dbReference>
<dbReference type="STRING" id="22663.A0A2I0KKV8"/>
<evidence type="ECO:0000313" key="2">
    <source>
        <dbReference type="Proteomes" id="UP000233551"/>
    </source>
</evidence>
<sequence>MDIIKTQQIAVRPIDKVIVLPLVLPSIVDNYNRVARDTSQRVVDDLLGNSFKGTIDVANSYAGVQLAFFSSLDFFPSLSHQKFESFHSSCQPFHRRCWTSTSSETDTFLHVLEPEKPDQTLVRLDLASTSQIWVRSRGEERRRKLVELSLHPLLSQGPRSPSQPALFRRILHPWAYGLFYYLVRTNEWL</sequence>
<keyword evidence="2" id="KW-1185">Reference proteome</keyword>